<comment type="caution">
    <text evidence="1">The sequence shown here is derived from an EMBL/GenBank/DDBJ whole genome shotgun (WGS) entry which is preliminary data.</text>
</comment>
<protein>
    <submittedName>
        <fullName evidence="1">Uncharacterized protein</fullName>
    </submittedName>
</protein>
<proteinExistence type="predicted"/>
<dbReference type="Proteomes" id="UP000607653">
    <property type="component" value="Unassembled WGS sequence"/>
</dbReference>
<name>A0A822ZYZ5_NELNU</name>
<gene>
    <name evidence="1" type="ORF">HUJ06_018522</name>
</gene>
<reference evidence="1 2" key="1">
    <citation type="journal article" date="2020" name="Mol. Biol. Evol.">
        <title>Distinct Expression and Methylation Patterns for Genes with Different Fates following a Single Whole-Genome Duplication in Flowering Plants.</title>
        <authorList>
            <person name="Shi T."/>
            <person name="Rahmani R.S."/>
            <person name="Gugger P.F."/>
            <person name="Wang M."/>
            <person name="Li H."/>
            <person name="Zhang Y."/>
            <person name="Li Z."/>
            <person name="Wang Q."/>
            <person name="Van de Peer Y."/>
            <person name="Marchal K."/>
            <person name="Chen J."/>
        </authorList>
    </citation>
    <scope>NUCLEOTIDE SEQUENCE [LARGE SCALE GENOMIC DNA]</scope>
    <source>
        <tissue evidence="1">Leaf</tissue>
    </source>
</reference>
<sequence length="58" mass="6499">MAQGYGVELYFDPALENQRVGTSLLVARSVPSLLRSNLDHTLLFPLALPLILQNWKMS</sequence>
<evidence type="ECO:0000313" key="2">
    <source>
        <dbReference type="Proteomes" id="UP000607653"/>
    </source>
</evidence>
<keyword evidence="2" id="KW-1185">Reference proteome</keyword>
<dbReference type="AlphaFoldDB" id="A0A822ZYZ5"/>
<organism evidence="1 2">
    <name type="scientific">Nelumbo nucifera</name>
    <name type="common">Sacred lotus</name>
    <dbReference type="NCBI Taxonomy" id="4432"/>
    <lineage>
        <taxon>Eukaryota</taxon>
        <taxon>Viridiplantae</taxon>
        <taxon>Streptophyta</taxon>
        <taxon>Embryophyta</taxon>
        <taxon>Tracheophyta</taxon>
        <taxon>Spermatophyta</taxon>
        <taxon>Magnoliopsida</taxon>
        <taxon>Proteales</taxon>
        <taxon>Nelumbonaceae</taxon>
        <taxon>Nelumbo</taxon>
    </lineage>
</organism>
<evidence type="ECO:0000313" key="1">
    <source>
        <dbReference type="EMBL" id="DAD48585.1"/>
    </source>
</evidence>
<dbReference type="EMBL" id="DUZY01000008">
    <property type="protein sequence ID" value="DAD48585.1"/>
    <property type="molecule type" value="Genomic_DNA"/>
</dbReference>
<accession>A0A822ZYZ5</accession>